<accession>A0ABS2GI16</accession>
<keyword evidence="2" id="KW-0560">Oxidoreductase</keyword>
<dbReference type="SUPFAM" id="SSF48179">
    <property type="entry name" value="6-phosphogluconate dehydrogenase C-terminal domain-like"/>
    <property type="match status" value="1"/>
</dbReference>
<reference evidence="5 6" key="1">
    <citation type="journal article" date="2021" name="Sci. Rep.">
        <title>The distribution of antibiotic resistance genes in chicken gut microbiota commensals.</title>
        <authorList>
            <person name="Juricova H."/>
            <person name="Matiasovicova J."/>
            <person name="Kubasova T."/>
            <person name="Cejkova D."/>
            <person name="Rychlik I."/>
        </authorList>
    </citation>
    <scope>NUCLEOTIDE SEQUENCE [LARGE SCALE GENOMIC DNA]</scope>
    <source>
        <strain evidence="5 6">An537</strain>
    </source>
</reference>
<dbReference type="EMBL" id="JACJLA010000010">
    <property type="protein sequence ID" value="MBM6912955.1"/>
    <property type="molecule type" value="Genomic_DNA"/>
</dbReference>
<dbReference type="PROSITE" id="PS51176">
    <property type="entry name" value="PDH_ADH"/>
    <property type="match status" value="1"/>
</dbReference>
<dbReference type="Pfam" id="PF20463">
    <property type="entry name" value="PDH_C"/>
    <property type="match status" value="1"/>
</dbReference>
<comment type="pathway">
    <text evidence="3">Amino-acid biosynthesis.</text>
</comment>
<feature type="domain" description="Prephenate/arogenate dehydrogenase" evidence="4">
    <location>
        <begin position="8"/>
        <end position="297"/>
    </location>
</feature>
<dbReference type="InterPro" id="IPR003099">
    <property type="entry name" value="Prephen_DH"/>
</dbReference>
<dbReference type="RefSeq" id="WP_205087959.1">
    <property type="nucleotide sequence ID" value="NZ_JACJLA010000010.1"/>
</dbReference>
<dbReference type="InterPro" id="IPR008927">
    <property type="entry name" value="6-PGluconate_DH-like_C_sf"/>
</dbReference>
<dbReference type="InterPro" id="IPR036291">
    <property type="entry name" value="NAD(P)-bd_dom_sf"/>
</dbReference>
<name>A0ABS2GI16_9FIRM</name>
<dbReference type="Gene3D" id="1.10.3660.10">
    <property type="entry name" value="6-phosphogluconate dehydrogenase C-terminal like domain"/>
    <property type="match status" value="1"/>
</dbReference>
<evidence type="ECO:0000256" key="2">
    <source>
        <dbReference type="ARBA" id="ARBA00023002"/>
    </source>
</evidence>
<comment type="similarity">
    <text evidence="1">Belongs to the prephenate/arogenate dehydrogenase family.</text>
</comment>
<dbReference type="InterPro" id="IPR046825">
    <property type="entry name" value="PDH_C"/>
</dbReference>
<comment type="caution">
    <text evidence="5">The sequence shown here is derived from an EMBL/GenBank/DDBJ whole genome shotgun (WGS) entry which is preliminary data.</text>
</comment>
<dbReference type="InterPro" id="IPR050812">
    <property type="entry name" value="Preph/Arog_dehydrog"/>
</dbReference>
<evidence type="ECO:0000259" key="4">
    <source>
        <dbReference type="PROSITE" id="PS51176"/>
    </source>
</evidence>
<dbReference type="PANTHER" id="PTHR21363">
    <property type="entry name" value="PREPHENATE DEHYDROGENASE"/>
    <property type="match status" value="1"/>
</dbReference>
<gene>
    <name evidence="5" type="ORF">H6A01_06435</name>
</gene>
<dbReference type="Proteomes" id="UP000707138">
    <property type="component" value="Unassembled WGS sequence"/>
</dbReference>
<keyword evidence="6" id="KW-1185">Reference proteome</keyword>
<organism evidence="5 6">
    <name type="scientific">Veillonella magna</name>
    <dbReference type="NCBI Taxonomy" id="464322"/>
    <lineage>
        <taxon>Bacteria</taxon>
        <taxon>Bacillati</taxon>
        <taxon>Bacillota</taxon>
        <taxon>Negativicutes</taxon>
        <taxon>Veillonellales</taxon>
        <taxon>Veillonellaceae</taxon>
        <taxon>Veillonella</taxon>
    </lineage>
</organism>
<protein>
    <submittedName>
        <fullName evidence="5">Prephenate dehydrogenase/arogenate dehydrogenase family protein</fullName>
    </submittedName>
</protein>
<sequence length="300" mass="32258">MKKYMSSNVIGIIGLGLLGGSIAKALSLHTSYRVVGYARRQSVCDKAIASGAVAVAYTSVVDVVKEADVLVFALPPDINGVVFNEVAPLIKEGALVTDVSSTKHNFVQAVYKYLPSHVRFVSIHPMAGSEKGGFEEAKATLFEGCTWIVIHSEDTPGWSDDGAAELRHWGELFGAHIEEITMAEHDAYMASISHMPHLVAGMVATVAGGDADGEQRLRLAAGGFRDITRVAGGNPSMWREIIMGNAECIDAALASLEVEISHVRHLLAETDSEGMEAYLKRAKKIRDTFASLLGGYNERI</sequence>
<dbReference type="PANTHER" id="PTHR21363:SF0">
    <property type="entry name" value="PREPHENATE DEHYDROGENASE [NADP(+)]"/>
    <property type="match status" value="1"/>
</dbReference>
<proteinExistence type="inferred from homology"/>
<dbReference type="SUPFAM" id="SSF51735">
    <property type="entry name" value="NAD(P)-binding Rossmann-fold domains"/>
    <property type="match status" value="1"/>
</dbReference>
<dbReference type="Gene3D" id="3.40.50.720">
    <property type="entry name" value="NAD(P)-binding Rossmann-like Domain"/>
    <property type="match status" value="1"/>
</dbReference>
<evidence type="ECO:0000313" key="5">
    <source>
        <dbReference type="EMBL" id="MBM6912955.1"/>
    </source>
</evidence>
<evidence type="ECO:0000256" key="3">
    <source>
        <dbReference type="ARBA" id="ARBA00029440"/>
    </source>
</evidence>
<evidence type="ECO:0000313" key="6">
    <source>
        <dbReference type="Proteomes" id="UP000707138"/>
    </source>
</evidence>
<evidence type="ECO:0000256" key="1">
    <source>
        <dbReference type="ARBA" id="ARBA00007964"/>
    </source>
</evidence>
<dbReference type="Pfam" id="PF02153">
    <property type="entry name" value="PDH_N"/>
    <property type="match status" value="1"/>
</dbReference>
<dbReference type="InterPro" id="IPR046826">
    <property type="entry name" value="PDH_N"/>
</dbReference>